<gene>
    <name evidence="1" type="ORF">UFOPK3883_00791</name>
</gene>
<accession>A0A6J7LG08</accession>
<name>A0A6J7LG08_9ZZZZ</name>
<protein>
    <submittedName>
        <fullName evidence="1">Unannotated protein</fullName>
    </submittedName>
</protein>
<evidence type="ECO:0000313" key="1">
    <source>
        <dbReference type="EMBL" id="CAB4966072.1"/>
    </source>
</evidence>
<proteinExistence type="predicted"/>
<dbReference type="AlphaFoldDB" id="A0A6J7LG08"/>
<organism evidence="1">
    <name type="scientific">freshwater metagenome</name>
    <dbReference type="NCBI Taxonomy" id="449393"/>
    <lineage>
        <taxon>unclassified sequences</taxon>
        <taxon>metagenomes</taxon>
        <taxon>ecological metagenomes</taxon>
    </lineage>
</organism>
<reference evidence="1" key="1">
    <citation type="submission" date="2020-05" db="EMBL/GenBank/DDBJ databases">
        <authorList>
            <person name="Chiriac C."/>
            <person name="Salcher M."/>
            <person name="Ghai R."/>
            <person name="Kavagutti S V."/>
        </authorList>
    </citation>
    <scope>NUCLEOTIDE SEQUENCE</scope>
</reference>
<sequence>MPSATKTETKNMPAALPITVAIAATLPQAIALAIVKSTEGPGAKMINIVAIRYSQSLLGRALWVNTR</sequence>
<dbReference type="EMBL" id="CAFBNV010000066">
    <property type="protein sequence ID" value="CAB4966072.1"/>
    <property type="molecule type" value="Genomic_DNA"/>
</dbReference>